<dbReference type="PANTHER" id="PTHR33420">
    <property type="entry name" value="FIMBRIAL SUBUNIT ELFA-RELATED"/>
    <property type="match status" value="1"/>
</dbReference>
<evidence type="ECO:0000256" key="2">
    <source>
        <dbReference type="ARBA" id="ARBA00006671"/>
    </source>
</evidence>
<evidence type="ECO:0000256" key="5">
    <source>
        <dbReference type="SAM" id="SignalP"/>
    </source>
</evidence>
<dbReference type="AlphaFoldDB" id="A0A369UJN0"/>
<evidence type="ECO:0000256" key="4">
    <source>
        <dbReference type="ARBA" id="ARBA00023263"/>
    </source>
</evidence>
<protein>
    <submittedName>
        <fullName evidence="7">Type 1 fimbrial protein</fullName>
    </submittedName>
</protein>
<evidence type="ECO:0000259" key="6">
    <source>
        <dbReference type="Pfam" id="PF00419"/>
    </source>
</evidence>
<dbReference type="InterPro" id="IPR036937">
    <property type="entry name" value="Adhesion_dom_fimbrial_sf"/>
</dbReference>
<reference evidence="7 8" key="1">
    <citation type="submission" date="2018-07" db="EMBL/GenBank/DDBJ databases">
        <title>Dyella tabacisoli L4-6T, whole genome shotgun sequence.</title>
        <authorList>
            <person name="Zhou X.-K."/>
            <person name="Li W.-J."/>
            <person name="Duan Y.-Q."/>
        </authorList>
    </citation>
    <scope>NUCLEOTIDE SEQUENCE [LARGE SCALE GENOMIC DNA]</scope>
    <source>
        <strain evidence="7 8">L4-6</strain>
    </source>
</reference>
<comment type="caution">
    <text evidence="7">The sequence shown here is derived from an EMBL/GenBank/DDBJ whole genome shotgun (WGS) entry which is preliminary data.</text>
</comment>
<keyword evidence="3 5" id="KW-0732">Signal</keyword>
<keyword evidence="4" id="KW-0281">Fimbrium</keyword>
<gene>
    <name evidence="7" type="ORF">DVJ77_16045</name>
</gene>
<evidence type="ECO:0000256" key="3">
    <source>
        <dbReference type="ARBA" id="ARBA00022729"/>
    </source>
</evidence>
<sequence>MQQAAAALARADTRTTMPFGRRHRHMALWLILLVLMLAPALASAACSFSVGTTAPVNFSPPTTITVAFNAPVGTVLYTSPQVAPSTTSQINCTGTSNYGVVNAVGATPATSVTVFPTGIPGLSYSISHNNSSTFLQPYPCCQIAAGGYNLSVTSGLQLIKTGPIVSGSTLNAGALAYWQYDNNLKAEAFTLANSVTILDPACSVDTTAINVTLPTLSNTAFTGVGAVAGSTPFAISLTCSAGATLAITLDTAAPFAGSPGVIAPTTGAGRAKNIGVQLIDKNFTAVSFGTTTTVGATPSGTLTIPYYARYYQTASPVTAGTVTATATFTMSYQ</sequence>
<comment type="similarity">
    <text evidence="2">Belongs to the fimbrial protein family.</text>
</comment>
<comment type="subcellular location">
    <subcellularLocation>
        <location evidence="1">Fimbrium</location>
    </subcellularLocation>
</comment>
<dbReference type="GO" id="GO:0043709">
    <property type="term" value="P:cell adhesion involved in single-species biofilm formation"/>
    <property type="evidence" value="ECO:0007669"/>
    <property type="project" value="TreeGrafter"/>
</dbReference>
<dbReference type="InterPro" id="IPR000259">
    <property type="entry name" value="Adhesion_dom_fimbrial"/>
</dbReference>
<dbReference type="OrthoDB" id="5939792at2"/>
<dbReference type="GO" id="GO:0009289">
    <property type="term" value="C:pilus"/>
    <property type="evidence" value="ECO:0007669"/>
    <property type="project" value="UniProtKB-SubCell"/>
</dbReference>
<feature type="signal peptide" evidence="5">
    <location>
        <begin position="1"/>
        <end position="44"/>
    </location>
</feature>
<name>A0A369UJN0_9GAMM</name>
<dbReference type="PANTHER" id="PTHR33420:SF3">
    <property type="entry name" value="FIMBRIAL SUBUNIT ELFA"/>
    <property type="match status" value="1"/>
</dbReference>
<accession>A0A369UJN0</accession>
<dbReference type="InterPro" id="IPR050263">
    <property type="entry name" value="Bact_Fimbrial_Adh_Pro"/>
</dbReference>
<dbReference type="Pfam" id="PF00419">
    <property type="entry name" value="Fimbrial"/>
    <property type="match status" value="1"/>
</dbReference>
<feature type="domain" description="Fimbrial-type adhesion" evidence="6">
    <location>
        <begin position="195"/>
        <end position="333"/>
    </location>
</feature>
<dbReference type="SUPFAM" id="SSF49401">
    <property type="entry name" value="Bacterial adhesins"/>
    <property type="match status" value="1"/>
</dbReference>
<evidence type="ECO:0000313" key="7">
    <source>
        <dbReference type="EMBL" id="RDD80741.1"/>
    </source>
</evidence>
<evidence type="ECO:0000256" key="1">
    <source>
        <dbReference type="ARBA" id="ARBA00004561"/>
    </source>
</evidence>
<dbReference type="InterPro" id="IPR008966">
    <property type="entry name" value="Adhesion_dom_sf"/>
</dbReference>
<dbReference type="EMBL" id="QQAH01000015">
    <property type="protein sequence ID" value="RDD80741.1"/>
    <property type="molecule type" value="Genomic_DNA"/>
</dbReference>
<dbReference type="RefSeq" id="WP_114846523.1">
    <property type="nucleotide sequence ID" value="NZ_JBHSPE010000002.1"/>
</dbReference>
<keyword evidence="8" id="KW-1185">Reference proteome</keyword>
<dbReference type="Proteomes" id="UP000253782">
    <property type="component" value="Unassembled WGS sequence"/>
</dbReference>
<dbReference type="Gene3D" id="2.60.40.1090">
    <property type="entry name" value="Fimbrial-type adhesion domain"/>
    <property type="match status" value="1"/>
</dbReference>
<evidence type="ECO:0000313" key="8">
    <source>
        <dbReference type="Proteomes" id="UP000253782"/>
    </source>
</evidence>
<proteinExistence type="inferred from homology"/>
<feature type="chain" id="PRO_5016736160" evidence="5">
    <location>
        <begin position="45"/>
        <end position="333"/>
    </location>
</feature>
<dbReference type="Gene3D" id="2.60.40.3310">
    <property type="match status" value="1"/>
</dbReference>
<organism evidence="7 8">
    <name type="scientific">Dyella tabacisoli</name>
    <dbReference type="NCBI Taxonomy" id="2282381"/>
    <lineage>
        <taxon>Bacteria</taxon>
        <taxon>Pseudomonadati</taxon>
        <taxon>Pseudomonadota</taxon>
        <taxon>Gammaproteobacteria</taxon>
        <taxon>Lysobacterales</taxon>
        <taxon>Rhodanobacteraceae</taxon>
        <taxon>Dyella</taxon>
    </lineage>
</organism>